<dbReference type="PANTHER" id="PTHR43768">
    <property type="entry name" value="TREHALOSE 6-PHOSPHATE PHOSPHATASE"/>
    <property type="match status" value="1"/>
</dbReference>
<reference evidence="2" key="1">
    <citation type="submission" date="2016-02" db="EMBL/GenBank/DDBJ databases">
        <title>Genomic sequences of Ochrobactrum anthropi.</title>
        <authorList>
            <person name="Chudasama K.S."/>
            <person name="Thaker V.S."/>
        </authorList>
    </citation>
    <scope>NUCLEOTIDE SEQUENCE [LARGE SCALE GENOMIC DNA]</scope>
    <source>
        <strain evidence="2">SUBG007</strain>
    </source>
</reference>
<protein>
    <recommendedName>
        <fullName evidence="3">Trehalose-phosphatase</fullName>
    </recommendedName>
</protein>
<dbReference type="EMBL" id="LUAY01007656">
    <property type="protein sequence ID" value="KYB44787.1"/>
    <property type="molecule type" value="Genomic_DNA"/>
</dbReference>
<dbReference type="InterPro" id="IPR036412">
    <property type="entry name" value="HAD-like_sf"/>
</dbReference>
<dbReference type="InterPro" id="IPR044651">
    <property type="entry name" value="OTSB-like"/>
</dbReference>
<dbReference type="AlphaFoldDB" id="A0A656Z287"/>
<dbReference type="Gene3D" id="3.40.50.1000">
    <property type="entry name" value="HAD superfamily/HAD-like"/>
    <property type="match status" value="1"/>
</dbReference>
<dbReference type="InterPro" id="IPR003337">
    <property type="entry name" value="Trehalose_PPase"/>
</dbReference>
<dbReference type="GO" id="GO:0005992">
    <property type="term" value="P:trehalose biosynthetic process"/>
    <property type="evidence" value="ECO:0007669"/>
    <property type="project" value="InterPro"/>
</dbReference>
<dbReference type="SUPFAM" id="SSF56784">
    <property type="entry name" value="HAD-like"/>
    <property type="match status" value="1"/>
</dbReference>
<dbReference type="Pfam" id="PF02358">
    <property type="entry name" value="Trehalose_PPase"/>
    <property type="match status" value="1"/>
</dbReference>
<proteinExistence type="predicted"/>
<evidence type="ECO:0000313" key="2">
    <source>
        <dbReference type="EMBL" id="KYB44787.1"/>
    </source>
</evidence>
<comment type="caution">
    <text evidence="2">The sequence shown here is derived from an EMBL/GenBank/DDBJ whole genome shotgun (WGS) entry which is preliminary data.</text>
</comment>
<evidence type="ECO:0000256" key="1">
    <source>
        <dbReference type="ARBA" id="ARBA00022801"/>
    </source>
</evidence>
<keyword evidence="1" id="KW-0378">Hydrolase</keyword>
<sequence>MRRLLRPGFRVIFEDKGRAFALHYRCAQHHAAAVLEIMKQAVVTAGLTYSLQAGKFVYEVKPGGSTKSTAVNFFMQTPAFKGRFPIAAGDDLTDEAMFAEINTRRGASIRVGHVTNGNKTCASMVIQTPTLLRNWIRSIGCEEVE</sequence>
<evidence type="ECO:0008006" key="3">
    <source>
        <dbReference type="Google" id="ProtNLM"/>
    </source>
</evidence>
<gene>
    <name evidence="2" type="ORF">AB664_19390</name>
</gene>
<organism evidence="2">
    <name type="scientific">Brucella anthropi</name>
    <name type="common">Ochrobactrum anthropi</name>
    <dbReference type="NCBI Taxonomy" id="529"/>
    <lineage>
        <taxon>Bacteria</taxon>
        <taxon>Pseudomonadati</taxon>
        <taxon>Pseudomonadota</taxon>
        <taxon>Alphaproteobacteria</taxon>
        <taxon>Hyphomicrobiales</taxon>
        <taxon>Brucellaceae</taxon>
        <taxon>Brucella/Ochrobactrum group</taxon>
        <taxon>Brucella</taxon>
    </lineage>
</organism>
<name>A0A656Z287_BRUAN</name>
<dbReference type="PANTHER" id="PTHR43768:SF3">
    <property type="entry name" value="TREHALOSE 6-PHOSPHATE PHOSPHATASE"/>
    <property type="match status" value="1"/>
</dbReference>
<dbReference type="GO" id="GO:0004805">
    <property type="term" value="F:trehalose-phosphatase activity"/>
    <property type="evidence" value="ECO:0007669"/>
    <property type="project" value="InterPro"/>
</dbReference>
<dbReference type="InterPro" id="IPR023214">
    <property type="entry name" value="HAD_sf"/>
</dbReference>
<accession>A0A656Z287</accession>